<evidence type="ECO:0000256" key="4">
    <source>
        <dbReference type="ARBA" id="ARBA00022723"/>
    </source>
</evidence>
<comment type="similarity">
    <text evidence="2 10">Belongs to the TRAFAC class TrmE-Era-EngA-EngB-Septin-like GTPase superfamily. EngB GTPase family.</text>
</comment>
<evidence type="ECO:0000313" key="13">
    <source>
        <dbReference type="Proteomes" id="UP000234775"/>
    </source>
</evidence>
<protein>
    <recommendedName>
        <fullName evidence="10">Probable GTP-binding protein EngB</fullName>
    </recommendedName>
</protein>
<evidence type="ECO:0000256" key="2">
    <source>
        <dbReference type="ARBA" id="ARBA00009638"/>
    </source>
</evidence>
<evidence type="ECO:0000256" key="5">
    <source>
        <dbReference type="ARBA" id="ARBA00022741"/>
    </source>
</evidence>
<evidence type="ECO:0000259" key="11">
    <source>
        <dbReference type="PROSITE" id="PS51706"/>
    </source>
</evidence>
<dbReference type="NCBIfam" id="TIGR03598">
    <property type="entry name" value="GTPase_YsxC"/>
    <property type="match status" value="1"/>
</dbReference>
<dbReference type="PANTHER" id="PTHR11649:SF13">
    <property type="entry name" value="ENGB-TYPE G DOMAIN-CONTAINING PROTEIN"/>
    <property type="match status" value="1"/>
</dbReference>
<comment type="cofactor">
    <cofactor evidence="1">
        <name>Mg(2+)</name>
        <dbReference type="ChEBI" id="CHEBI:18420"/>
    </cofactor>
</comment>
<evidence type="ECO:0000256" key="3">
    <source>
        <dbReference type="ARBA" id="ARBA00022618"/>
    </source>
</evidence>
<reference evidence="12 13" key="1">
    <citation type="submission" date="2017-12" db="EMBL/GenBank/DDBJ databases">
        <title>Phylogenetic diversity of female urinary microbiome.</title>
        <authorList>
            <person name="Thomas-White K."/>
            <person name="Wolfe A.J."/>
        </authorList>
    </citation>
    <scope>NUCLEOTIDE SEQUENCE [LARGE SCALE GENOMIC DNA]</scope>
    <source>
        <strain evidence="12 13">UMB0844</strain>
    </source>
</reference>
<dbReference type="AlphaFoldDB" id="A0A0X8F978"/>
<dbReference type="Gene3D" id="3.40.50.300">
    <property type="entry name" value="P-loop containing nucleotide triphosphate hydrolases"/>
    <property type="match status" value="1"/>
</dbReference>
<evidence type="ECO:0000256" key="9">
    <source>
        <dbReference type="ARBA" id="ARBA00023306"/>
    </source>
</evidence>
<evidence type="ECO:0000256" key="8">
    <source>
        <dbReference type="ARBA" id="ARBA00023210"/>
    </source>
</evidence>
<dbReference type="InterPro" id="IPR030393">
    <property type="entry name" value="G_ENGB_dom"/>
</dbReference>
<dbReference type="GO" id="GO:0005829">
    <property type="term" value="C:cytosol"/>
    <property type="evidence" value="ECO:0007669"/>
    <property type="project" value="TreeGrafter"/>
</dbReference>
<feature type="domain" description="EngB-type G" evidence="11">
    <location>
        <begin position="23"/>
        <end position="196"/>
    </location>
</feature>
<keyword evidence="3 10" id="KW-0132">Cell division</keyword>
<dbReference type="PROSITE" id="PS51706">
    <property type="entry name" value="G_ENGB"/>
    <property type="match status" value="1"/>
</dbReference>
<name>A0A0X8F978_9LACT</name>
<evidence type="ECO:0000256" key="6">
    <source>
        <dbReference type="ARBA" id="ARBA00022842"/>
    </source>
</evidence>
<dbReference type="RefSeq" id="WP_060777141.1">
    <property type="nucleotide sequence ID" value="NZ_CP014159.1"/>
</dbReference>
<proteinExistence type="inferred from homology"/>
<dbReference type="PANTHER" id="PTHR11649">
    <property type="entry name" value="MSS1/TRME-RELATED GTP-BINDING PROTEIN"/>
    <property type="match status" value="1"/>
</dbReference>
<evidence type="ECO:0000256" key="1">
    <source>
        <dbReference type="ARBA" id="ARBA00001946"/>
    </source>
</evidence>
<evidence type="ECO:0000256" key="7">
    <source>
        <dbReference type="ARBA" id="ARBA00023134"/>
    </source>
</evidence>
<keyword evidence="5 10" id="KW-0547">Nucleotide-binding</keyword>
<dbReference type="SUPFAM" id="SSF52540">
    <property type="entry name" value="P-loop containing nucleoside triphosphate hydrolases"/>
    <property type="match status" value="1"/>
</dbReference>
<comment type="caution">
    <text evidence="12">The sequence shown here is derived from an EMBL/GenBank/DDBJ whole genome shotgun (WGS) entry which is preliminary data.</text>
</comment>
<dbReference type="CDD" id="cd01876">
    <property type="entry name" value="YihA_EngB"/>
    <property type="match status" value="1"/>
</dbReference>
<comment type="function">
    <text evidence="10">Necessary for normal cell division and for the maintenance of normal septation.</text>
</comment>
<dbReference type="Proteomes" id="UP000234775">
    <property type="component" value="Unassembled WGS sequence"/>
</dbReference>
<dbReference type="InterPro" id="IPR005225">
    <property type="entry name" value="Small_GTP-bd"/>
</dbReference>
<dbReference type="GO" id="GO:0005525">
    <property type="term" value="F:GTP binding"/>
    <property type="evidence" value="ECO:0007669"/>
    <property type="project" value="UniProtKB-UniRule"/>
</dbReference>
<evidence type="ECO:0000313" key="12">
    <source>
        <dbReference type="EMBL" id="PKY91607.1"/>
    </source>
</evidence>
<dbReference type="InterPro" id="IPR019987">
    <property type="entry name" value="GTP-bd_ribosome_bio_YsxC"/>
</dbReference>
<dbReference type="GO" id="GO:0046872">
    <property type="term" value="F:metal ion binding"/>
    <property type="evidence" value="ECO:0007669"/>
    <property type="project" value="UniProtKB-KW"/>
</dbReference>
<dbReference type="GO" id="GO:0000917">
    <property type="term" value="P:division septum assembly"/>
    <property type="evidence" value="ECO:0007669"/>
    <property type="project" value="UniProtKB-KW"/>
</dbReference>
<keyword evidence="9 10" id="KW-0131">Cell cycle</keyword>
<sequence>MLQAQNIEFLLSAARKDQYPDPIFKEIALAGRSNVGKSSFINTMTHHKKMARTSSKPGKTQQLNYYVWDKQVYLVDVPGYGYARVSKQARAQWQTQLQDYFYERENLELVLLLIDFRHEPTKDDRAMKKFLEESGVPFFIIATKADKVKRNQWNKHLQRIKSSLDLVTVDQILPYSSLTKEGREEALDIIEGVLAGDFDHEE</sequence>
<gene>
    <name evidence="10 12" type="primary">engB</name>
    <name evidence="12" type="synonym">yihA</name>
    <name evidence="12" type="synonym">ysxC</name>
    <name evidence="12" type="ORF">CYJ27_02720</name>
</gene>
<dbReference type="InterPro" id="IPR006073">
    <property type="entry name" value="GTP-bd"/>
</dbReference>
<accession>A0A0X8F978</accession>
<dbReference type="EMBL" id="PKGZ01000002">
    <property type="protein sequence ID" value="PKY91607.1"/>
    <property type="molecule type" value="Genomic_DNA"/>
</dbReference>
<dbReference type="Pfam" id="PF01926">
    <property type="entry name" value="MMR_HSR1"/>
    <property type="match status" value="1"/>
</dbReference>
<keyword evidence="4" id="KW-0479">Metal-binding</keyword>
<dbReference type="KEGG" id="acg:AWM71_06195"/>
<dbReference type="NCBIfam" id="TIGR00231">
    <property type="entry name" value="small_GTP"/>
    <property type="match status" value="1"/>
</dbReference>
<keyword evidence="6" id="KW-0460">Magnesium</keyword>
<keyword evidence="7 10" id="KW-0342">GTP-binding</keyword>
<keyword evidence="13" id="KW-1185">Reference proteome</keyword>
<dbReference type="FunFam" id="3.40.50.300:FF:000098">
    <property type="entry name" value="Probable GTP-binding protein EngB"/>
    <property type="match status" value="1"/>
</dbReference>
<organism evidence="12 13">
    <name type="scientific">Aerococcus christensenii</name>
    <dbReference type="NCBI Taxonomy" id="87541"/>
    <lineage>
        <taxon>Bacteria</taxon>
        <taxon>Bacillati</taxon>
        <taxon>Bacillota</taxon>
        <taxon>Bacilli</taxon>
        <taxon>Lactobacillales</taxon>
        <taxon>Aerococcaceae</taxon>
        <taxon>Aerococcus</taxon>
    </lineage>
</organism>
<evidence type="ECO:0000256" key="10">
    <source>
        <dbReference type="HAMAP-Rule" id="MF_00321"/>
    </source>
</evidence>
<dbReference type="InterPro" id="IPR027417">
    <property type="entry name" value="P-loop_NTPase"/>
</dbReference>
<dbReference type="HAMAP" id="MF_00321">
    <property type="entry name" value="GTPase_EngB"/>
    <property type="match status" value="1"/>
</dbReference>
<keyword evidence="8 10" id="KW-0717">Septation</keyword>